<dbReference type="Gene3D" id="2.170.260.40">
    <property type="match status" value="1"/>
</dbReference>
<dbReference type="Pfam" id="PF18332">
    <property type="entry name" value="XRN1_D1"/>
    <property type="match status" value="1"/>
</dbReference>
<dbReference type="PANTHER" id="PTHR12341">
    <property type="entry name" value="5'-&gt;3' EXORIBONUCLEASE"/>
    <property type="match status" value="1"/>
</dbReference>
<evidence type="ECO:0000259" key="7">
    <source>
        <dbReference type="Pfam" id="PF03159"/>
    </source>
</evidence>
<keyword evidence="5" id="KW-0694">RNA-binding</keyword>
<dbReference type="GO" id="GO:0000184">
    <property type="term" value="P:nuclear-transcribed mRNA catabolic process, nonsense-mediated decay"/>
    <property type="evidence" value="ECO:0007669"/>
    <property type="project" value="UniProtKB-KW"/>
</dbReference>
<accession>A0A8H7U9W7</accession>
<dbReference type="GO" id="GO:0005737">
    <property type="term" value="C:cytoplasm"/>
    <property type="evidence" value="ECO:0007669"/>
    <property type="project" value="UniProtKB-SubCell"/>
</dbReference>
<evidence type="ECO:0000259" key="9">
    <source>
        <dbReference type="Pfam" id="PF18129"/>
    </source>
</evidence>
<evidence type="ECO:0000256" key="2">
    <source>
        <dbReference type="ARBA" id="ARBA00022801"/>
    </source>
</evidence>
<comment type="subcellular location">
    <subcellularLocation>
        <location evidence="5">Cytoplasm</location>
    </subcellularLocation>
</comment>
<dbReference type="EC" id="3.1.13.-" evidence="5"/>
<evidence type="ECO:0000313" key="13">
    <source>
        <dbReference type="Proteomes" id="UP000654370"/>
    </source>
</evidence>
<dbReference type="Proteomes" id="UP000654370">
    <property type="component" value="Unassembled WGS sequence"/>
</dbReference>
<dbReference type="Pfam" id="PF18129">
    <property type="entry name" value="SH3_12"/>
    <property type="match status" value="1"/>
</dbReference>
<comment type="similarity">
    <text evidence="4 5">Belongs to the 5'-3' exonuclease family.</text>
</comment>
<keyword evidence="1 5" id="KW-0540">Nuclease</keyword>
<dbReference type="InterPro" id="IPR027073">
    <property type="entry name" value="5_3_exoribonuclease"/>
</dbReference>
<dbReference type="InterPro" id="IPR047008">
    <property type="entry name" value="XRN1_SH3_sf"/>
</dbReference>
<dbReference type="GO" id="GO:0004534">
    <property type="term" value="F:5'-3' RNA exonuclease activity"/>
    <property type="evidence" value="ECO:0007669"/>
    <property type="project" value="TreeGrafter"/>
</dbReference>
<dbReference type="InterPro" id="IPR014722">
    <property type="entry name" value="Rib_uL2_dom2"/>
</dbReference>
<dbReference type="PANTHER" id="PTHR12341:SF7">
    <property type="entry name" value="5'-3' EXORIBONUCLEASE 1"/>
    <property type="match status" value="1"/>
</dbReference>
<keyword evidence="13" id="KW-1185">Reference proteome</keyword>
<dbReference type="GO" id="GO:0016075">
    <property type="term" value="P:rRNA catabolic process"/>
    <property type="evidence" value="ECO:0007669"/>
    <property type="project" value="TreeGrafter"/>
</dbReference>
<dbReference type="Gene3D" id="2.30.30.30">
    <property type="match status" value="1"/>
</dbReference>
<feature type="domain" description="Xrn1 N-terminal" evidence="7">
    <location>
        <begin position="1"/>
        <end position="227"/>
    </location>
</feature>
<evidence type="ECO:0000259" key="10">
    <source>
        <dbReference type="Pfam" id="PF18332"/>
    </source>
</evidence>
<comment type="caution">
    <text evidence="12">The sequence shown here is derived from an EMBL/GenBank/DDBJ whole genome shotgun (WGS) entry which is preliminary data.</text>
</comment>
<sequence length="1290" mass="149263">MGVPKFFRWMSERYPLCSQLITENRIPEFDNLYLDMNGIIHNCSHNNSDDAHYRISEEQIWLGIFSYVDHLFRKIKPRKTFFLAIDGVAPRAKMNQQRSRRFRTAREAEEMRKKALSKGEELPPDPPFDSNCITPGTEFMIKLTQELQYFINKKVSEDANWRGIEIILSGPEVPGEGEHKIMEFIRLSKAQPDYDPNTRHCLYGLDADLIMLGLLSHDPHFALLREEVVFGKAAQKQKKSIDTQNFYLMHLSLLREYLDIEFQSLRDELPFEYDLERIIDDFILLALFVGNDFLPHLPNLHIGEGALTLMFNVYKTVLPRAGGYINDGGKVDMSKLEILLQDIANKFEMEWYEAELEDMMFLENKRAQSFTEAELMERMDKMKLGGGKRKNNKKQSLVITKQQQGILQQIKEFAFQRRNHKQNPALHFPSDYRAGDRHFIETVANDLGLHYAVEYEGDGSTKHVYIDFPENEEGEEDETEDEEDIAARQRILDKYEKAEVIDNVVTEEERDQQESQRQEEKIRLWKSRYYDEKMGINYDKPVEVDALVKSYIEGIQWVLHYYYDGVASWGWFYPYHYSPMISDLKNLDRFSNLEFELGQPFKAYEQLMGVLPSLSRQLLPAAYRDLMTDPTSPIIDFYPLDFEMDMNGKKQEWEAVVKIPFIDEKRLLEAMKSREHRLNPDQAAMERIGQNHKISFDASLENVQDENEKGKFYPSPIPGVFPDIHNCLAKQEDYHLPKLDGGKKLRKSLLKETKTGKSLLAGFPSLHTIPHTGFIVHHGVNVFQQESKNESVVINLENVFAEMSTQEVAKRIVGKRLYVGYPFLQESFVQAVSDEQFKYEHIVRDGKRQVLRTPMPGNEVEWWRKRADRFEYMASKRFACVIGRVEVCVHVRLLKGLRKMDDGALLKDFEHPNQATIVPLQTSVLKVENEDRRYVEQPARPVEKEFPVNSDVFFIGAKFFGSLATVIGHAEGKVALKLLVPNDEKFMTEPTFAKDIIKSHQLHWIPAFALAKQLNIPALALSKITSSFMVQQPDKPQEKLNLGLNLKFEAKQQKVVGYTRKSESGVWDYSTRAVELIRSYKEQFPELFAQLSRKARQSDMYVPKDFYPEDQAQAKILEVKQWLKSKGIADLPRVALDVERLDQEIVDQIEKAANDYNETWENLEFRRVIIKNIPRRVLLVPAQAPHKLHVQTFELGDRVLYAQDSGGVPLGLRGTVIGFEEKHLQVVFDMPFMGGNTIGGQCSAFRGMTVPSSSVLNLSKPAFGKGPPEPAAKRQHHQQNHHHHQHKSKN</sequence>
<dbReference type="EMBL" id="JAEPQZ010000008">
    <property type="protein sequence ID" value="KAG2177741.1"/>
    <property type="molecule type" value="Genomic_DNA"/>
</dbReference>
<organism evidence="12 13">
    <name type="scientific">Mortierella isabellina</name>
    <name type="common">Filamentous fungus</name>
    <name type="synonym">Umbelopsis isabellina</name>
    <dbReference type="NCBI Taxonomy" id="91625"/>
    <lineage>
        <taxon>Eukaryota</taxon>
        <taxon>Fungi</taxon>
        <taxon>Fungi incertae sedis</taxon>
        <taxon>Mucoromycota</taxon>
        <taxon>Mucoromycotina</taxon>
        <taxon>Umbelopsidomycetes</taxon>
        <taxon>Umbelopsidales</taxon>
        <taxon>Umbelopsidaceae</taxon>
        <taxon>Umbelopsis</taxon>
    </lineage>
</organism>
<keyword evidence="3 5" id="KW-0269">Exonuclease</keyword>
<evidence type="ECO:0000256" key="6">
    <source>
        <dbReference type="SAM" id="MobiDB-lite"/>
    </source>
</evidence>
<dbReference type="GO" id="GO:0005634">
    <property type="term" value="C:nucleus"/>
    <property type="evidence" value="ECO:0007669"/>
    <property type="project" value="TreeGrafter"/>
</dbReference>
<dbReference type="InterPro" id="IPR041106">
    <property type="entry name" value="XRN1_D2_D3"/>
</dbReference>
<keyword evidence="5" id="KW-0963">Cytoplasm</keyword>
<feature type="domain" description="5'-3' exoribonuclease 1 SH3-like" evidence="9">
    <location>
        <begin position="1191"/>
        <end position="1257"/>
    </location>
</feature>
<dbReference type="CDD" id="cd18673">
    <property type="entry name" value="PIN_XRN1-2-like"/>
    <property type="match status" value="1"/>
</dbReference>
<dbReference type="GO" id="GO:0003723">
    <property type="term" value="F:RNA binding"/>
    <property type="evidence" value="ECO:0007669"/>
    <property type="project" value="UniProtKB-KW"/>
</dbReference>
<dbReference type="OrthoDB" id="372487at2759"/>
<name>A0A8H7U9W7_MORIS</name>
<evidence type="ECO:0000256" key="5">
    <source>
        <dbReference type="PIRNR" id="PIRNR006743"/>
    </source>
</evidence>
<dbReference type="Gene3D" id="3.40.50.12390">
    <property type="match status" value="2"/>
</dbReference>
<evidence type="ECO:0000256" key="1">
    <source>
        <dbReference type="ARBA" id="ARBA00022722"/>
    </source>
</evidence>
<evidence type="ECO:0000313" key="12">
    <source>
        <dbReference type="EMBL" id="KAG2177741.1"/>
    </source>
</evidence>
<proteinExistence type="inferred from homology"/>
<feature type="region of interest" description="Disordered" evidence="6">
    <location>
        <begin position="96"/>
        <end position="127"/>
    </location>
</feature>
<feature type="region of interest" description="Disordered" evidence="6">
    <location>
        <begin position="1256"/>
        <end position="1290"/>
    </location>
</feature>
<feature type="domain" description="Exoribonuclease Xrn1 D2/D3" evidence="11">
    <location>
        <begin position="941"/>
        <end position="1162"/>
    </location>
</feature>
<dbReference type="InterPro" id="IPR041412">
    <property type="entry name" value="Xrn1_helical"/>
</dbReference>
<dbReference type="Pfam" id="PF18334">
    <property type="entry name" value="XRN1_D2_D3"/>
    <property type="match status" value="1"/>
</dbReference>
<feature type="compositionally biased region" description="Basic and acidic residues" evidence="6">
    <location>
        <begin position="104"/>
        <end position="121"/>
    </location>
</feature>
<reference evidence="12" key="1">
    <citation type="submission" date="2020-12" db="EMBL/GenBank/DDBJ databases">
        <title>Metabolic potential, ecology and presence of endohyphal bacteria is reflected in genomic diversity of Mucoromycotina.</title>
        <authorList>
            <person name="Muszewska A."/>
            <person name="Okrasinska A."/>
            <person name="Steczkiewicz K."/>
            <person name="Drgas O."/>
            <person name="Orlowska M."/>
            <person name="Perlinska-Lenart U."/>
            <person name="Aleksandrzak-Piekarczyk T."/>
            <person name="Szatraj K."/>
            <person name="Zielenkiewicz U."/>
            <person name="Pilsyk S."/>
            <person name="Malc E."/>
            <person name="Mieczkowski P."/>
            <person name="Kruszewska J.S."/>
            <person name="Biernat P."/>
            <person name="Pawlowska J."/>
        </authorList>
    </citation>
    <scope>NUCLEOTIDE SEQUENCE</scope>
    <source>
        <strain evidence="12">WA0000067209</strain>
    </source>
</reference>
<gene>
    <name evidence="12" type="ORF">INT43_002988</name>
</gene>
<keyword evidence="2 5" id="KW-0378">Hydrolase</keyword>
<dbReference type="InterPro" id="IPR004859">
    <property type="entry name" value="Xrn1_N"/>
</dbReference>
<dbReference type="Pfam" id="PF03159">
    <property type="entry name" value="XRN_N"/>
    <property type="match status" value="1"/>
</dbReference>
<protein>
    <recommendedName>
        <fullName evidence="5">5'-3' exoribonuclease 1</fullName>
        <ecNumber evidence="5">3.1.13.-</ecNumber>
    </recommendedName>
</protein>
<comment type="function">
    <text evidence="5">Multifunctional protein that exhibits several independent functions at different levels of the cellular processes. 5'-3' exonuclease component of the nonsense-mediated mRNA decay (NMD) which is a highly conserved mRNA degradation pathway, an RNA surveillance system whose role is to identify and rid cells of mRNA with premature termination codons and thus prevents accumulation of potentially harmful truncated proteins.</text>
</comment>
<feature type="compositionally biased region" description="Basic residues" evidence="6">
    <location>
        <begin position="1273"/>
        <end position="1290"/>
    </location>
</feature>
<feature type="domain" description="5'-3' exoribonuclease 1 D1" evidence="10">
    <location>
        <begin position="749"/>
        <end position="937"/>
    </location>
</feature>
<dbReference type="Gene3D" id="1.25.40.1050">
    <property type="match status" value="1"/>
</dbReference>
<feature type="domain" description="Xrn1 helical" evidence="8">
    <location>
        <begin position="273"/>
        <end position="684"/>
    </location>
</feature>
<dbReference type="Gene3D" id="2.30.30.750">
    <property type="match status" value="1"/>
</dbReference>
<keyword evidence="5" id="KW-0866">Nonsense-mediated mRNA decay</keyword>
<dbReference type="Pfam" id="PF17846">
    <property type="entry name" value="XRN_M"/>
    <property type="match status" value="1"/>
</dbReference>
<dbReference type="InterPro" id="IPR016494">
    <property type="entry name" value="5_3_exoribonuclease_1"/>
</dbReference>
<evidence type="ECO:0000256" key="3">
    <source>
        <dbReference type="ARBA" id="ARBA00022839"/>
    </source>
</evidence>
<dbReference type="PIRSF" id="PIRSF006743">
    <property type="entry name" value="Exonuclease_Xnr1"/>
    <property type="match status" value="1"/>
</dbReference>
<dbReference type="InterPro" id="IPR047007">
    <property type="entry name" value="XRN1_D1_sf"/>
</dbReference>
<dbReference type="InterPro" id="IPR041385">
    <property type="entry name" value="SH3_12"/>
</dbReference>
<evidence type="ECO:0000259" key="8">
    <source>
        <dbReference type="Pfam" id="PF17846"/>
    </source>
</evidence>
<evidence type="ECO:0000259" key="11">
    <source>
        <dbReference type="Pfam" id="PF18334"/>
    </source>
</evidence>
<dbReference type="FunFam" id="3.40.50.12390:FF:000002">
    <property type="entry name" value="5'-3' exoribonuclease 1"/>
    <property type="match status" value="1"/>
</dbReference>
<evidence type="ECO:0000256" key="4">
    <source>
        <dbReference type="ARBA" id="ARBA00038299"/>
    </source>
</evidence>
<dbReference type="InterPro" id="IPR040992">
    <property type="entry name" value="XRN1_D1"/>
</dbReference>